<organism evidence="1 2">
    <name type="scientific">Nocardia salmonicida</name>
    <dbReference type="NCBI Taxonomy" id="53431"/>
    <lineage>
        <taxon>Bacteria</taxon>
        <taxon>Bacillati</taxon>
        <taxon>Actinomycetota</taxon>
        <taxon>Actinomycetes</taxon>
        <taxon>Mycobacteriales</taxon>
        <taxon>Nocardiaceae</taxon>
        <taxon>Nocardia</taxon>
    </lineage>
</organism>
<dbReference type="EMBL" id="CP109527">
    <property type="protein sequence ID" value="WTY33343.1"/>
    <property type="molecule type" value="Genomic_DNA"/>
</dbReference>
<name>A0ABZ1N0B9_9NOCA</name>
<evidence type="ECO:0000313" key="2">
    <source>
        <dbReference type="Proteomes" id="UP001621418"/>
    </source>
</evidence>
<reference evidence="1 2" key="1">
    <citation type="submission" date="2022-10" db="EMBL/GenBank/DDBJ databases">
        <title>The complete genomes of actinobacterial strains from the NBC collection.</title>
        <authorList>
            <person name="Joergensen T.S."/>
            <person name="Alvarez Arevalo M."/>
            <person name="Sterndorff E.B."/>
            <person name="Faurdal D."/>
            <person name="Vuksanovic O."/>
            <person name="Mourched A.-S."/>
            <person name="Charusanti P."/>
            <person name="Shaw S."/>
            <person name="Blin K."/>
            <person name="Weber T."/>
        </authorList>
    </citation>
    <scope>NUCLEOTIDE SEQUENCE [LARGE SCALE GENOMIC DNA]</scope>
    <source>
        <strain evidence="1 2">NBC_01413</strain>
    </source>
</reference>
<dbReference type="GeneID" id="91376172"/>
<dbReference type="Proteomes" id="UP001621418">
    <property type="component" value="Chromosome"/>
</dbReference>
<proteinExistence type="predicted"/>
<gene>
    <name evidence="1" type="ORF">OG308_18530</name>
</gene>
<evidence type="ECO:0000313" key="1">
    <source>
        <dbReference type="EMBL" id="WTY33343.1"/>
    </source>
</evidence>
<protein>
    <submittedName>
        <fullName evidence="1">Uncharacterized protein</fullName>
    </submittedName>
</protein>
<dbReference type="RefSeq" id="WP_156677475.1">
    <property type="nucleotide sequence ID" value="NZ_CP108014.1"/>
</dbReference>
<keyword evidence="2" id="KW-1185">Reference proteome</keyword>
<accession>A0ABZ1N0B9</accession>
<sequence length="48" mass="5415">MAFLIPLFIAFLLVTAAVVAASYATVFLTYWFESRRISPEQSDPHPAR</sequence>